<dbReference type="AlphaFoldDB" id="A0A6A4WD42"/>
<dbReference type="InterPro" id="IPR013320">
    <property type="entry name" value="ConA-like_dom_sf"/>
</dbReference>
<dbReference type="InterPro" id="IPR000998">
    <property type="entry name" value="MAM_dom"/>
</dbReference>
<dbReference type="EMBL" id="VIIS01001150">
    <property type="protein sequence ID" value="KAF0301570.1"/>
    <property type="molecule type" value="Genomic_DNA"/>
</dbReference>
<proteinExistence type="predicted"/>
<comment type="caution">
    <text evidence="2">The sequence shown here is derived from an EMBL/GenBank/DDBJ whole genome shotgun (WGS) entry which is preliminary data.</text>
</comment>
<evidence type="ECO:0000313" key="2">
    <source>
        <dbReference type="EMBL" id="KAF0301570.1"/>
    </source>
</evidence>
<dbReference type="InterPro" id="IPR051560">
    <property type="entry name" value="MAM_domain-containing"/>
</dbReference>
<keyword evidence="3" id="KW-1185">Reference proteome</keyword>
<dbReference type="Pfam" id="PF00629">
    <property type="entry name" value="MAM"/>
    <property type="match status" value="1"/>
</dbReference>
<organism evidence="2 3">
    <name type="scientific">Amphibalanus amphitrite</name>
    <name type="common">Striped barnacle</name>
    <name type="synonym">Balanus amphitrite</name>
    <dbReference type="NCBI Taxonomy" id="1232801"/>
    <lineage>
        <taxon>Eukaryota</taxon>
        <taxon>Metazoa</taxon>
        <taxon>Ecdysozoa</taxon>
        <taxon>Arthropoda</taxon>
        <taxon>Crustacea</taxon>
        <taxon>Multicrustacea</taxon>
        <taxon>Cirripedia</taxon>
        <taxon>Thoracica</taxon>
        <taxon>Thoracicalcarea</taxon>
        <taxon>Balanomorpha</taxon>
        <taxon>Balanoidea</taxon>
        <taxon>Balanidae</taxon>
        <taxon>Amphibalaninae</taxon>
        <taxon>Amphibalanus</taxon>
    </lineage>
</organism>
<evidence type="ECO:0000259" key="1">
    <source>
        <dbReference type="PROSITE" id="PS50060"/>
    </source>
</evidence>
<feature type="domain" description="MAM" evidence="1">
    <location>
        <begin position="16"/>
        <end position="88"/>
    </location>
</feature>
<dbReference type="Proteomes" id="UP000440578">
    <property type="component" value="Unassembled WGS sequence"/>
</dbReference>
<evidence type="ECO:0000313" key="3">
    <source>
        <dbReference type="Proteomes" id="UP000440578"/>
    </source>
</evidence>
<gene>
    <name evidence="2" type="primary">MLRP1_1</name>
    <name evidence="2" type="ORF">FJT64_026172</name>
</gene>
<dbReference type="SUPFAM" id="SSF49899">
    <property type="entry name" value="Concanavalin A-like lectins/glucanases"/>
    <property type="match status" value="2"/>
</dbReference>
<feature type="domain" description="MAM" evidence="1">
    <location>
        <begin position="98"/>
        <end position="152"/>
    </location>
</feature>
<dbReference type="Gene3D" id="2.60.120.200">
    <property type="match status" value="2"/>
</dbReference>
<dbReference type="GO" id="GO:0016020">
    <property type="term" value="C:membrane"/>
    <property type="evidence" value="ECO:0007669"/>
    <property type="project" value="InterPro"/>
</dbReference>
<dbReference type="SMART" id="SM00137">
    <property type="entry name" value="MAM"/>
    <property type="match status" value="1"/>
</dbReference>
<dbReference type="OrthoDB" id="409956at2759"/>
<sequence length="244" mass="27062">MDQGVVGSSGGRLGGLRVWTERDSPQRERQLIWRLVNAQGAGWRLARAPIQNADGVQLELEGSWAAGAGRHGVIAVDDIVLLDGDCAPAPPQSRPAAGDCDFTHDACGWSNSTTDERRQQRWRLAAPLAAQAPRILLTDHTFRDAGGYIYFDLFSPQDRREQLRMLRVLLEVVTSGVGDEAQFGEPTVLWSVRASETGARRLTWLYGQAGFRATQSYRVTFEGDASKYGFALDDITFTVRRLRR</sequence>
<accession>A0A6A4WD42</accession>
<protein>
    <submittedName>
        <fullName evidence="2">MAM and LDL-receptor class A domain-containing protein 1</fullName>
    </submittedName>
</protein>
<dbReference type="PANTHER" id="PTHR23282:SF101">
    <property type="entry name" value="MAM DOMAIN-CONTAINING PROTEIN"/>
    <property type="match status" value="1"/>
</dbReference>
<name>A0A6A4WD42_AMPAM</name>
<reference evidence="2 3" key="1">
    <citation type="submission" date="2019-07" db="EMBL/GenBank/DDBJ databases">
        <title>Draft genome assembly of a fouling barnacle, Amphibalanus amphitrite (Darwin, 1854): The first reference genome for Thecostraca.</title>
        <authorList>
            <person name="Kim W."/>
        </authorList>
    </citation>
    <scope>NUCLEOTIDE SEQUENCE [LARGE SCALE GENOMIC DNA]</scope>
    <source>
        <strain evidence="2">SNU_AA5</strain>
        <tissue evidence="2">Soma without cirri and trophi</tissue>
    </source>
</reference>
<keyword evidence="2" id="KW-0675">Receptor</keyword>
<dbReference type="PROSITE" id="PS50060">
    <property type="entry name" value="MAM_2"/>
    <property type="match status" value="2"/>
</dbReference>
<dbReference type="PANTHER" id="PTHR23282">
    <property type="entry name" value="APICAL ENDOSOMAL GLYCOPROTEIN PRECURSOR"/>
    <property type="match status" value="1"/>
</dbReference>